<comment type="caution">
    <text evidence="3">The sequence shown here is derived from an EMBL/GenBank/DDBJ whole genome shotgun (WGS) entry which is preliminary data.</text>
</comment>
<keyword evidence="4" id="KW-1185">Reference proteome</keyword>
<evidence type="ECO:0000259" key="2">
    <source>
        <dbReference type="Pfam" id="PF06985"/>
    </source>
</evidence>
<feature type="compositionally biased region" description="Polar residues" evidence="1">
    <location>
        <begin position="24"/>
        <end position="35"/>
    </location>
</feature>
<accession>A0A9P4NJ29</accession>
<dbReference type="OrthoDB" id="270167at2759"/>
<dbReference type="AlphaFoldDB" id="A0A9P4NJ29"/>
<dbReference type="InterPro" id="IPR010730">
    <property type="entry name" value="HET"/>
</dbReference>
<evidence type="ECO:0000313" key="4">
    <source>
        <dbReference type="Proteomes" id="UP000800235"/>
    </source>
</evidence>
<feature type="region of interest" description="Disordered" evidence="1">
    <location>
        <begin position="14"/>
        <end position="35"/>
    </location>
</feature>
<gene>
    <name evidence="3" type="ORF">EJ08DRAFT_664160</name>
</gene>
<name>A0A9P4NJ29_9PEZI</name>
<protein>
    <recommendedName>
        <fullName evidence="2">Heterokaryon incompatibility domain-containing protein</fullName>
    </recommendedName>
</protein>
<organism evidence="3 4">
    <name type="scientific">Tothia fuscella</name>
    <dbReference type="NCBI Taxonomy" id="1048955"/>
    <lineage>
        <taxon>Eukaryota</taxon>
        <taxon>Fungi</taxon>
        <taxon>Dikarya</taxon>
        <taxon>Ascomycota</taxon>
        <taxon>Pezizomycotina</taxon>
        <taxon>Dothideomycetes</taxon>
        <taxon>Pleosporomycetidae</taxon>
        <taxon>Venturiales</taxon>
        <taxon>Cylindrosympodiaceae</taxon>
        <taxon>Tothia</taxon>
    </lineage>
</organism>
<dbReference type="InterPro" id="IPR052895">
    <property type="entry name" value="HetReg/Transcr_Mod"/>
</dbReference>
<evidence type="ECO:0000256" key="1">
    <source>
        <dbReference type="SAM" id="MobiDB-lite"/>
    </source>
</evidence>
<feature type="domain" description="Heterokaryon incompatibility" evidence="2">
    <location>
        <begin position="130"/>
        <end position="279"/>
    </location>
</feature>
<proteinExistence type="predicted"/>
<evidence type="ECO:0000313" key="3">
    <source>
        <dbReference type="EMBL" id="KAF2423695.1"/>
    </source>
</evidence>
<reference evidence="3" key="1">
    <citation type="journal article" date="2020" name="Stud. Mycol.">
        <title>101 Dothideomycetes genomes: a test case for predicting lifestyles and emergence of pathogens.</title>
        <authorList>
            <person name="Haridas S."/>
            <person name="Albert R."/>
            <person name="Binder M."/>
            <person name="Bloem J."/>
            <person name="Labutti K."/>
            <person name="Salamov A."/>
            <person name="Andreopoulos B."/>
            <person name="Baker S."/>
            <person name="Barry K."/>
            <person name="Bills G."/>
            <person name="Bluhm B."/>
            <person name="Cannon C."/>
            <person name="Castanera R."/>
            <person name="Culley D."/>
            <person name="Daum C."/>
            <person name="Ezra D."/>
            <person name="Gonzalez J."/>
            <person name="Henrissat B."/>
            <person name="Kuo A."/>
            <person name="Liang C."/>
            <person name="Lipzen A."/>
            <person name="Lutzoni F."/>
            <person name="Magnuson J."/>
            <person name="Mondo S."/>
            <person name="Nolan M."/>
            <person name="Ohm R."/>
            <person name="Pangilinan J."/>
            <person name="Park H.-J."/>
            <person name="Ramirez L."/>
            <person name="Alfaro M."/>
            <person name="Sun H."/>
            <person name="Tritt A."/>
            <person name="Yoshinaga Y."/>
            <person name="Zwiers L.-H."/>
            <person name="Turgeon B."/>
            <person name="Goodwin S."/>
            <person name="Spatafora J."/>
            <person name="Crous P."/>
            <person name="Grigoriev I."/>
        </authorList>
    </citation>
    <scope>NUCLEOTIDE SEQUENCE</scope>
    <source>
        <strain evidence="3">CBS 130266</strain>
    </source>
</reference>
<sequence>MNLFSDAFRWLKIPGARNKPRPPNTQSTTQPAKKNLNFSFHPIPRQLQTDIPEHEVHEISEEDKARLLENYRSRYAHEKEKGQKLLSKLGEITPTLTSAFDLNVDPVAAFIFRLINRNLKPEASNAHDSFIALSYCWPEKQREQFSHTTGAQHSQNHRLPMGAAMYEALQQQTTSAREGIWIDQICIDQSNPVEKATSINAMIALYRCARLVVAALCDVHINAESEKWLAKHGGSLSTKINESFPDEEVQNNAKDPMFRQLARTLFSSRWFTRAWCTHEMRLARKFVFIVPCGNEKSRRYLQFTSEFLRDIHRLFTASMVDIVANPTDTTTIRDRSLAERVAPVTFSSLKTGLVVTRPTNGQPVALHDYESFSSDTSYTTHAREIFDLGAGGDPTLREHLRRLDANFDKASIVLNTVGDGLVLRRPKTYTGHEDQFSEVNLMAVFMLLALASGDPIALCSTGPPISLPNGERTWLNAPSTWDSKHKKSQPLRLMPLEDVKISAMDPYSSICLYCISLGAPKQPNPEAMSLAKDFIDKLLERGPSEAVDHIIDYRIPWREQIKAGGEFAYNRYVQTVACIIQCDLRWLISTSSKVGHTTTHRLDSEIIGNFRHEDLGTVKLQYFSMIKWETSYEDRRLLELILEFANWMITVGCGTWREGQEQKEMKSSSAMCAVRRILRMTLEGNILYMVQNP</sequence>
<dbReference type="Pfam" id="PF06985">
    <property type="entry name" value="HET"/>
    <property type="match status" value="1"/>
</dbReference>
<dbReference type="PANTHER" id="PTHR24148:SF73">
    <property type="entry name" value="HET DOMAIN PROTEIN (AFU_ORTHOLOGUE AFUA_8G01020)"/>
    <property type="match status" value="1"/>
</dbReference>
<dbReference type="PANTHER" id="PTHR24148">
    <property type="entry name" value="ANKYRIN REPEAT DOMAIN-CONTAINING PROTEIN 39 HOMOLOG-RELATED"/>
    <property type="match status" value="1"/>
</dbReference>
<dbReference type="EMBL" id="MU007078">
    <property type="protein sequence ID" value="KAF2423695.1"/>
    <property type="molecule type" value="Genomic_DNA"/>
</dbReference>
<dbReference type="Proteomes" id="UP000800235">
    <property type="component" value="Unassembled WGS sequence"/>
</dbReference>